<dbReference type="Proteomes" id="UP001403094">
    <property type="component" value="Unassembled WGS sequence"/>
</dbReference>
<evidence type="ECO:0000313" key="1">
    <source>
        <dbReference type="EMBL" id="GAA2056692.1"/>
    </source>
</evidence>
<evidence type="ECO:0000313" key="2">
    <source>
        <dbReference type="Proteomes" id="UP001403094"/>
    </source>
</evidence>
<reference evidence="1 2" key="1">
    <citation type="journal article" date="2019" name="Int. J. Syst. Evol. Microbiol.">
        <title>The Global Catalogue of Microorganisms (GCM) 10K type strain sequencing project: providing services to taxonomists for standard genome sequencing and annotation.</title>
        <authorList>
            <consortium name="The Broad Institute Genomics Platform"/>
            <consortium name="The Broad Institute Genome Sequencing Center for Infectious Disease"/>
            <person name="Wu L."/>
            <person name="Ma J."/>
        </authorList>
    </citation>
    <scope>NUCLEOTIDE SEQUENCE [LARGE SCALE GENOMIC DNA]</scope>
    <source>
        <strain evidence="1 2">JCM 14549</strain>
    </source>
</reference>
<protein>
    <recommendedName>
        <fullName evidence="3">RHS repeat protein</fullName>
    </recommendedName>
</protein>
<sequence>MTIRSDGAREQMFVWNGEGRLDSVTEAGRATSYVYAASGDRLLARNADGRTTA</sequence>
<name>A0ABN2VC07_9ACTN</name>
<evidence type="ECO:0008006" key="3">
    <source>
        <dbReference type="Google" id="ProtNLM"/>
    </source>
</evidence>
<dbReference type="Gene3D" id="2.180.10.10">
    <property type="entry name" value="RHS repeat-associated core"/>
    <property type="match status" value="1"/>
</dbReference>
<accession>A0ABN2VC07</accession>
<dbReference type="InterPro" id="IPR006530">
    <property type="entry name" value="YD"/>
</dbReference>
<dbReference type="EMBL" id="BAAANQ010000006">
    <property type="protein sequence ID" value="GAA2056692.1"/>
    <property type="molecule type" value="Genomic_DNA"/>
</dbReference>
<dbReference type="RefSeq" id="WP_019433446.1">
    <property type="nucleotide sequence ID" value="NZ_BAAANQ010000006.1"/>
</dbReference>
<comment type="caution">
    <text evidence="1">The sequence shown here is derived from an EMBL/GenBank/DDBJ whole genome shotgun (WGS) entry which is preliminary data.</text>
</comment>
<dbReference type="NCBIfam" id="TIGR01643">
    <property type="entry name" value="YD_repeat_2x"/>
    <property type="match status" value="1"/>
</dbReference>
<organism evidence="1 2">
    <name type="scientific">Streptomyces cheonanensis</name>
    <dbReference type="NCBI Taxonomy" id="312720"/>
    <lineage>
        <taxon>Bacteria</taxon>
        <taxon>Bacillati</taxon>
        <taxon>Actinomycetota</taxon>
        <taxon>Actinomycetes</taxon>
        <taxon>Kitasatosporales</taxon>
        <taxon>Streptomycetaceae</taxon>
        <taxon>Streptomyces</taxon>
    </lineage>
</organism>
<gene>
    <name evidence="1" type="ORF">GCM10009757_34840</name>
</gene>
<proteinExistence type="predicted"/>
<keyword evidence="2" id="KW-1185">Reference proteome</keyword>